<feature type="compositionally biased region" description="Basic and acidic residues" evidence="1">
    <location>
        <begin position="49"/>
        <end position="59"/>
    </location>
</feature>
<comment type="caution">
    <text evidence="3">The sequence shown here is derived from an EMBL/GenBank/DDBJ whole genome shotgun (WGS) entry which is preliminary data.</text>
</comment>
<dbReference type="OrthoDB" id="10043005at2759"/>
<evidence type="ECO:0000313" key="4">
    <source>
        <dbReference type="Proteomes" id="UP000242188"/>
    </source>
</evidence>
<keyword evidence="4" id="KW-1185">Reference proteome</keyword>
<dbReference type="EMBL" id="NEDP02005537">
    <property type="protein sequence ID" value="OWF39230.1"/>
    <property type="molecule type" value="Genomic_DNA"/>
</dbReference>
<dbReference type="STRING" id="6573.A0A210PRW4"/>
<reference evidence="3 4" key="1">
    <citation type="journal article" date="2017" name="Nat. Ecol. Evol.">
        <title>Scallop genome provides insights into evolution of bilaterian karyotype and development.</title>
        <authorList>
            <person name="Wang S."/>
            <person name="Zhang J."/>
            <person name="Jiao W."/>
            <person name="Li J."/>
            <person name="Xun X."/>
            <person name="Sun Y."/>
            <person name="Guo X."/>
            <person name="Huan P."/>
            <person name="Dong B."/>
            <person name="Zhang L."/>
            <person name="Hu X."/>
            <person name="Sun X."/>
            <person name="Wang J."/>
            <person name="Zhao C."/>
            <person name="Wang Y."/>
            <person name="Wang D."/>
            <person name="Huang X."/>
            <person name="Wang R."/>
            <person name="Lv J."/>
            <person name="Li Y."/>
            <person name="Zhang Z."/>
            <person name="Liu B."/>
            <person name="Lu W."/>
            <person name="Hui Y."/>
            <person name="Liang J."/>
            <person name="Zhou Z."/>
            <person name="Hou R."/>
            <person name="Li X."/>
            <person name="Liu Y."/>
            <person name="Li H."/>
            <person name="Ning X."/>
            <person name="Lin Y."/>
            <person name="Zhao L."/>
            <person name="Xing Q."/>
            <person name="Dou J."/>
            <person name="Li Y."/>
            <person name="Mao J."/>
            <person name="Guo H."/>
            <person name="Dou H."/>
            <person name="Li T."/>
            <person name="Mu C."/>
            <person name="Jiang W."/>
            <person name="Fu Q."/>
            <person name="Fu X."/>
            <person name="Miao Y."/>
            <person name="Liu J."/>
            <person name="Yu Q."/>
            <person name="Li R."/>
            <person name="Liao H."/>
            <person name="Li X."/>
            <person name="Kong Y."/>
            <person name="Jiang Z."/>
            <person name="Chourrout D."/>
            <person name="Li R."/>
            <person name="Bao Z."/>
        </authorList>
    </citation>
    <scope>NUCLEOTIDE SEQUENCE [LARGE SCALE GENOMIC DNA]</scope>
    <source>
        <strain evidence="3 4">PY_sf001</strain>
    </source>
</reference>
<dbReference type="Proteomes" id="UP000242188">
    <property type="component" value="Unassembled WGS sequence"/>
</dbReference>
<name>A0A210PRW4_MIZYE</name>
<organism evidence="3 4">
    <name type="scientific">Mizuhopecten yessoensis</name>
    <name type="common">Japanese scallop</name>
    <name type="synonym">Patinopecten yessoensis</name>
    <dbReference type="NCBI Taxonomy" id="6573"/>
    <lineage>
        <taxon>Eukaryota</taxon>
        <taxon>Metazoa</taxon>
        <taxon>Spiralia</taxon>
        <taxon>Lophotrochozoa</taxon>
        <taxon>Mollusca</taxon>
        <taxon>Bivalvia</taxon>
        <taxon>Autobranchia</taxon>
        <taxon>Pteriomorphia</taxon>
        <taxon>Pectinida</taxon>
        <taxon>Pectinoidea</taxon>
        <taxon>Pectinidae</taxon>
        <taxon>Mizuhopecten</taxon>
    </lineage>
</organism>
<feature type="chain" id="PRO_5012826502" evidence="2">
    <location>
        <begin position="30"/>
        <end position="318"/>
    </location>
</feature>
<dbReference type="AlphaFoldDB" id="A0A210PRW4"/>
<protein>
    <submittedName>
        <fullName evidence="3">Uncharacterized protein</fullName>
    </submittedName>
</protein>
<feature type="region of interest" description="Disordered" evidence="1">
    <location>
        <begin position="39"/>
        <end position="59"/>
    </location>
</feature>
<sequence length="318" mass="35349">MPKVRAWYIVMMLLVVCFEVLFFSANVASQDPCDTNHPLVPDLSSRGPSEQDTKENDNHLTEKYYSAGNKFDMAMSMEAGKFACGSTTQCWMNDNIPTVEEGEKDTRICCSSLFESGNSCFETFTIKVTNCGDYRLYFLLGLGSRASSGRYCFDPAPDFIPSNVQIVPQLIRIEQKTTTSAFYIHILKFVCIFTEKSGLFYTVFFYVNGNFISDHIKTVGDTTEAFLLESELPSDANTMGITIFCEVGAMSTMDGQVGALRKSPEFFAGLKVESDKHVSLPRGGNHIVRVRPTVPIGCQTTTQDPDRHCTAFTDLIDG</sequence>
<evidence type="ECO:0000256" key="2">
    <source>
        <dbReference type="SAM" id="SignalP"/>
    </source>
</evidence>
<feature type="signal peptide" evidence="2">
    <location>
        <begin position="1"/>
        <end position="29"/>
    </location>
</feature>
<evidence type="ECO:0000313" key="3">
    <source>
        <dbReference type="EMBL" id="OWF39230.1"/>
    </source>
</evidence>
<keyword evidence="2" id="KW-0732">Signal</keyword>
<gene>
    <name evidence="3" type="ORF">KP79_PYT20311</name>
</gene>
<evidence type="ECO:0000256" key="1">
    <source>
        <dbReference type="SAM" id="MobiDB-lite"/>
    </source>
</evidence>
<proteinExistence type="predicted"/>
<accession>A0A210PRW4</accession>